<feature type="transmembrane region" description="Helical" evidence="16">
    <location>
        <begin position="544"/>
        <end position="569"/>
    </location>
</feature>
<evidence type="ECO:0000256" key="14">
    <source>
        <dbReference type="NCBIfam" id="TIGR00437"/>
    </source>
</evidence>
<gene>
    <name evidence="18" type="primary">feoB</name>
    <name evidence="18" type="ORF">H9872_06330</name>
</gene>
<accession>A0A9E2KB93</accession>
<keyword evidence="12 16" id="KW-0472">Membrane</keyword>
<dbReference type="Proteomes" id="UP000824229">
    <property type="component" value="Unassembled WGS sequence"/>
</dbReference>
<evidence type="ECO:0000256" key="6">
    <source>
        <dbReference type="ARBA" id="ARBA00022692"/>
    </source>
</evidence>
<keyword evidence="6 16" id="KW-0812">Transmembrane</keyword>
<name>A0A9E2KB93_9FIRM</name>
<comment type="function">
    <text evidence="1 16">Probable transporter of a GTP-driven Fe(2+) uptake system.</text>
</comment>
<organism evidence="18 19">
    <name type="scientific">Candidatus Cellulosilyticum pullistercoris</name>
    <dbReference type="NCBI Taxonomy" id="2838521"/>
    <lineage>
        <taxon>Bacteria</taxon>
        <taxon>Bacillati</taxon>
        <taxon>Bacillota</taxon>
        <taxon>Clostridia</taxon>
        <taxon>Lachnospirales</taxon>
        <taxon>Cellulosilyticaceae</taxon>
        <taxon>Cellulosilyticum</taxon>
    </lineage>
</organism>
<evidence type="ECO:0000256" key="10">
    <source>
        <dbReference type="ARBA" id="ARBA00023065"/>
    </source>
</evidence>
<dbReference type="NCBIfam" id="TIGR00437">
    <property type="entry name" value="feoB"/>
    <property type="match status" value="1"/>
</dbReference>
<evidence type="ECO:0000256" key="3">
    <source>
        <dbReference type="ARBA" id="ARBA00022448"/>
    </source>
</evidence>
<sequence>LERNLYLTLQLLELGKPVVIALNMMDIAASKGISINVEALSSKLGIPIVPIIAAKNSGTTKLLDTLIQAKDMAPSSFKMTYDAQIEASIEQTSALLDGYSIQAPKRWVALKLIERDDKVLSLLPEPLRETVSQLASSSTIEVVRETITDYKYEYVSRLVTDCIQLTNDSKTSLTQRIDAVVTHRIWGIPIFGLIMFAVFFFTFNLVGTPLTELFDAFFGQIIDLCNASLSKFNIASWLQALIIDGALNGVFGVLTFLPNIACLFIALTILEDTGYMARVAFIMDELMKRLGLNGKAIIPMLLGFGCNVPAIMGSRTIENENDRMTSILINPFFSCSARLPIYTLFASAFFPGKEAIVIFSLYILGIVVGLTVAFIFKRTLFKSDGMPFIMELPTYHLPSIKHVFSQVWEKVRGFLIKAGTTIFVASVFLWFILNFNFSGPADMADSLGAQIGLWIAPFFAPLGFGNWQAALSLIAGVIGKEIVVSNMTIVYGVVAGGSATAFHDALTNAFTPLSAYSFLVFTLLYIPCVGTLGAIKRETNSIKWVLFAVIYQIIIAWSVSFIVHSIGYFI</sequence>
<dbReference type="InterPro" id="IPR011642">
    <property type="entry name" value="Gate_dom"/>
</dbReference>
<keyword evidence="9 16" id="KW-0408">Iron</keyword>
<evidence type="ECO:0000256" key="13">
    <source>
        <dbReference type="ARBA" id="ARBA00031200"/>
    </source>
</evidence>
<keyword evidence="3 16" id="KW-0813">Transport</keyword>
<reference evidence="18" key="2">
    <citation type="submission" date="2021-04" db="EMBL/GenBank/DDBJ databases">
        <authorList>
            <person name="Gilroy R."/>
        </authorList>
    </citation>
    <scope>NUCLEOTIDE SEQUENCE</scope>
    <source>
        <strain evidence="18">B5-657</strain>
    </source>
</reference>
<dbReference type="PROSITE" id="PS51711">
    <property type="entry name" value="G_FEOB"/>
    <property type="match status" value="1"/>
</dbReference>
<keyword evidence="5 16" id="KW-0410">Iron transport</keyword>
<dbReference type="Pfam" id="PF02421">
    <property type="entry name" value="FeoB_N"/>
    <property type="match status" value="1"/>
</dbReference>
<dbReference type="InterPro" id="IPR003373">
    <property type="entry name" value="Fe2_transport_prot-B"/>
</dbReference>
<feature type="transmembrane region" description="Helical" evidence="16">
    <location>
        <begin position="185"/>
        <end position="205"/>
    </location>
</feature>
<dbReference type="Gene3D" id="3.40.50.300">
    <property type="entry name" value="P-loop containing nucleotide triphosphate hydrolases"/>
    <property type="match status" value="1"/>
</dbReference>
<feature type="transmembrane region" description="Helical" evidence="16">
    <location>
        <begin position="515"/>
        <end position="535"/>
    </location>
</feature>
<dbReference type="Gene3D" id="1.10.287.1770">
    <property type="match status" value="1"/>
</dbReference>
<dbReference type="PANTHER" id="PTHR43185:SF1">
    <property type="entry name" value="FE(2+) TRANSPORTER FEOB"/>
    <property type="match status" value="1"/>
</dbReference>
<dbReference type="InterPro" id="IPR050860">
    <property type="entry name" value="FeoB_GTPase"/>
</dbReference>
<dbReference type="InterPro" id="IPR041069">
    <property type="entry name" value="FeoB_Cyto"/>
</dbReference>
<dbReference type="GO" id="GO:0005525">
    <property type="term" value="F:GTP binding"/>
    <property type="evidence" value="ECO:0007669"/>
    <property type="project" value="UniProtKB-KW"/>
</dbReference>
<feature type="transmembrane region" description="Helical" evidence="16">
    <location>
        <begin position="356"/>
        <end position="376"/>
    </location>
</feature>
<feature type="transmembrane region" description="Helical" evidence="16">
    <location>
        <begin position="414"/>
        <end position="433"/>
    </location>
</feature>
<dbReference type="GO" id="GO:0015093">
    <property type="term" value="F:ferrous iron transmembrane transporter activity"/>
    <property type="evidence" value="ECO:0007669"/>
    <property type="project" value="UniProtKB-UniRule"/>
</dbReference>
<dbReference type="InterPro" id="IPR011640">
    <property type="entry name" value="Fe2_transport_prot_B_C"/>
</dbReference>
<evidence type="ECO:0000259" key="17">
    <source>
        <dbReference type="PROSITE" id="PS51711"/>
    </source>
</evidence>
<evidence type="ECO:0000313" key="19">
    <source>
        <dbReference type="Proteomes" id="UP000824229"/>
    </source>
</evidence>
<evidence type="ECO:0000256" key="5">
    <source>
        <dbReference type="ARBA" id="ARBA00022496"/>
    </source>
</evidence>
<comment type="caution">
    <text evidence="18">The sequence shown here is derived from an EMBL/GenBank/DDBJ whole genome shotgun (WGS) entry which is preliminary data.</text>
</comment>
<dbReference type="AlphaFoldDB" id="A0A9E2KB93"/>
<dbReference type="Pfam" id="PF07670">
    <property type="entry name" value="Gate"/>
    <property type="match status" value="2"/>
</dbReference>
<dbReference type="Pfam" id="PF07664">
    <property type="entry name" value="FeoB_C"/>
    <property type="match status" value="1"/>
</dbReference>
<keyword evidence="4" id="KW-1003">Cell membrane</keyword>
<comment type="subcellular location">
    <subcellularLocation>
        <location evidence="2 16">Cell membrane</location>
        <topology evidence="2 16">Multi-pass membrane protein</topology>
    </subcellularLocation>
</comment>
<evidence type="ECO:0000256" key="2">
    <source>
        <dbReference type="ARBA" id="ARBA00004651"/>
    </source>
</evidence>
<evidence type="ECO:0000256" key="16">
    <source>
        <dbReference type="RuleBase" id="RU362098"/>
    </source>
</evidence>
<dbReference type="SUPFAM" id="SSF52540">
    <property type="entry name" value="P-loop containing nucleoside triphosphate hydrolases"/>
    <property type="match status" value="1"/>
</dbReference>
<evidence type="ECO:0000256" key="4">
    <source>
        <dbReference type="ARBA" id="ARBA00022475"/>
    </source>
</evidence>
<dbReference type="InterPro" id="IPR030389">
    <property type="entry name" value="G_FEOB_dom"/>
</dbReference>
<dbReference type="GO" id="GO:0005886">
    <property type="term" value="C:plasma membrane"/>
    <property type="evidence" value="ECO:0007669"/>
    <property type="project" value="UniProtKB-SubCell"/>
</dbReference>
<evidence type="ECO:0000256" key="9">
    <source>
        <dbReference type="ARBA" id="ARBA00023004"/>
    </source>
</evidence>
<evidence type="ECO:0000256" key="12">
    <source>
        <dbReference type="ARBA" id="ARBA00023136"/>
    </source>
</evidence>
<dbReference type="EMBL" id="JAHLFQ010000140">
    <property type="protein sequence ID" value="MBU3804354.1"/>
    <property type="molecule type" value="Genomic_DNA"/>
</dbReference>
<keyword evidence="7 15" id="KW-0547">Nucleotide-binding</keyword>
<reference evidence="18" key="1">
    <citation type="journal article" date="2021" name="PeerJ">
        <title>Extensive microbial diversity within the chicken gut microbiome revealed by metagenomics and culture.</title>
        <authorList>
            <person name="Gilroy R."/>
            <person name="Ravi A."/>
            <person name="Getino M."/>
            <person name="Pursley I."/>
            <person name="Horton D.L."/>
            <person name="Alikhan N.F."/>
            <person name="Baker D."/>
            <person name="Gharbi K."/>
            <person name="Hall N."/>
            <person name="Watson M."/>
            <person name="Adriaenssens E.M."/>
            <person name="Foster-Nyarko E."/>
            <person name="Jarju S."/>
            <person name="Secka A."/>
            <person name="Antonio M."/>
            <person name="Oren A."/>
            <person name="Chaudhuri R.R."/>
            <person name="La Ragione R."/>
            <person name="Hildebrand F."/>
            <person name="Pallen M.J."/>
        </authorList>
    </citation>
    <scope>NUCLEOTIDE SEQUENCE</scope>
    <source>
        <strain evidence="18">B5-657</strain>
    </source>
</reference>
<feature type="transmembrane region" description="Helical" evidence="16">
    <location>
        <begin position="453"/>
        <end position="475"/>
    </location>
</feature>
<feature type="non-terminal residue" evidence="18">
    <location>
        <position position="1"/>
    </location>
</feature>
<evidence type="ECO:0000256" key="15">
    <source>
        <dbReference type="PIRSR" id="PIRSR603373-1"/>
    </source>
</evidence>
<dbReference type="Pfam" id="PF17910">
    <property type="entry name" value="FeoB_Cyto"/>
    <property type="match status" value="1"/>
</dbReference>
<feature type="domain" description="FeoB-type G" evidence="17">
    <location>
        <begin position="1"/>
        <end position="72"/>
    </location>
</feature>
<feature type="binding site" evidence="15">
    <location>
        <begin position="23"/>
        <end position="26"/>
    </location>
    <ligand>
        <name>GTP</name>
        <dbReference type="ChEBI" id="CHEBI:37565"/>
        <label>1</label>
    </ligand>
</feature>
<proteinExistence type="inferred from homology"/>
<dbReference type="PANTHER" id="PTHR43185">
    <property type="entry name" value="FERROUS IRON TRANSPORT PROTEIN B"/>
    <property type="match status" value="1"/>
</dbReference>
<comment type="similarity">
    <text evidence="16">Belongs to the TRAFAC class TrmE-Era-EngA-EngB-Septin-like GTPase superfamily. FeoB GTPase (TC 9.A.8) family.</text>
</comment>
<evidence type="ECO:0000256" key="8">
    <source>
        <dbReference type="ARBA" id="ARBA00022989"/>
    </source>
</evidence>
<feature type="transmembrane region" description="Helical" evidence="16">
    <location>
        <begin position="290"/>
        <end position="311"/>
    </location>
</feature>
<evidence type="ECO:0000256" key="11">
    <source>
        <dbReference type="ARBA" id="ARBA00023134"/>
    </source>
</evidence>
<keyword evidence="10" id="KW-0406">Ion transport</keyword>
<keyword evidence="8 16" id="KW-1133">Transmembrane helix</keyword>
<feature type="transmembrane region" description="Helical" evidence="16">
    <location>
        <begin position="482"/>
        <end position="503"/>
    </location>
</feature>
<protein>
    <recommendedName>
        <fullName evidence="13 14">Ferrous iron transport protein B</fullName>
    </recommendedName>
</protein>
<evidence type="ECO:0000256" key="7">
    <source>
        <dbReference type="ARBA" id="ARBA00022741"/>
    </source>
</evidence>
<feature type="transmembrane region" description="Helical" evidence="16">
    <location>
        <begin position="250"/>
        <end position="270"/>
    </location>
</feature>
<evidence type="ECO:0000313" key="18">
    <source>
        <dbReference type="EMBL" id="MBU3804354.1"/>
    </source>
</evidence>
<evidence type="ECO:0000256" key="1">
    <source>
        <dbReference type="ARBA" id="ARBA00003926"/>
    </source>
</evidence>
<keyword evidence="11 15" id="KW-0342">GTP-binding</keyword>
<dbReference type="InterPro" id="IPR027417">
    <property type="entry name" value="P-loop_NTPase"/>
</dbReference>